<proteinExistence type="predicted"/>
<reference evidence="2" key="1">
    <citation type="submission" date="2015-10" db="EMBL/GenBank/DDBJ databases">
        <title>Draft Genome Sequences of 11 Lactococcus lactis subspecies cremoris strains.</title>
        <authorList>
            <person name="Wels M."/>
            <person name="Backus L."/>
            <person name="Boekhorst J."/>
            <person name="Dijkstra A."/>
            <person name="Beerthuizen M."/>
            <person name="Kelly W."/>
            <person name="Siezen R."/>
            <person name="Bachmann H."/>
            <person name="Van Hijum S."/>
        </authorList>
    </citation>
    <scope>NUCLEOTIDE SEQUENCE [LARGE SCALE GENOMIC DNA]</scope>
    <source>
        <strain evidence="2">M20</strain>
    </source>
</reference>
<sequence>MNDFLWEHSTDRTYQQGRQFLKSAHRISVSKIKFLSSFLKNLGQKKFS</sequence>
<name>A0A0V8E8W9_LACLL</name>
<organism evidence="1 2">
    <name type="scientific">Lactococcus lactis subsp. lactis</name>
    <name type="common">Streptococcus lactis</name>
    <dbReference type="NCBI Taxonomy" id="1360"/>
    <lineage>
        <taxon>Bacteria</taxon>
        <taxon>Bacillati</taxon>
        <taxon>Bacillota</taxon>
        <taxon>Bacilli</taxon>
        <taxon>Lactobacillales</taxon>
        <taxon>Streptococcaceae</taxon>
        <taxon>Lactococcus</taxon>
    </lineage>
</organism>
<evidence type="ECO:0000313" key="1">
    <source>
        <dbReference type="EMBL" id="KSU22095.1"/>
    </source>
</evidence>
<accession>A0A0V8E8W9</accession>
<dbReference type="PATRIC" id="fig|1360.101.peg.623"/>
<dbReference type="AlphaFoldDB" id="A0A0V8E8W9"/>
<comment type="caution">
    <text evidence="1">The sequence shown here is derived from an EMBL/GenBank/DDBJ whole genome shotgun (WGS) entry which is preliminary data.</text>
</comment>
<gene>
    <name evidence="1" type="ORF">M20_0666</name>
</gene>
<protein>
    <submittedName>
        <fullName evidence="1">Uncharacterized protein</fullName>
    </submittedName>
</protein>
<dbReference type="Proteomes" id="UP000053719">
    <property type="component" value="Unassembled WGS sequence"/>
</dbReference>
<evidence type="ECO:0000313" key="2">
    <source>
        <dbReference type="Proteomes" id="UP000053719"/>
    </source>
</evidence>
<dbReference type="EMBL" id="LKLU01000039">
    <property type="protein sequence ID" value="KSU22095.1"/>
    <property type="molecule type" value="Genomic_DNA"/>
</dbReference>